<reference evidence="2 3" key="1">
    <citation type="submission" date="2020-08" db="EMBL/GenBank/DDBJ databases">
        <title>Genomic Encyclopedia of Type Strains, Phase IV (KMG-IV): sequencing the most valuable type-strain genomes for metagenomic binning, comparative biology and taxonomic classification.</title>
        <authorList>
            <person name="Goeker M."/>
        </authorList>
    </citation>
    <scope>NUCLEOTIDE SEQUENCE [LARGE SCALE GENOMIC DNA]</scope>
    <source>
        <strain evidence="2 3">DSM 29568</strain>
    </source>
</reference>
<dbReference type="Pfam" id="PF04020">
    <property type="entry name" value="Phage_holin_4_2"/>
    <property type="match status" value="1"/>
</dbReference>
<feature type="transmembrane region" description="Helical" evidence="1">
    <location>
        <begin position="28"/>
        <end position="46"/>
    </location>
</feature>
<evidence type="ECO:0000256" key="1">
    <source>
        <dbReference type="SAM" id="Phobius"/>
    </source>
</evidence>
<keyword evidence="1" id="KW-1133">Transmembrane helix</keyword>
<keyword evidence="1" id="KW-0812">Transmembrane</keyword>
<accession>A0A840EP47</accession>
<organism evidence="2 3">
    <name type="scientific">Mesonia hippocampi</name>
    <dbReference type="NCBI Taxonomy" id="1628250"/>
    <lineage>
        <taxon>Bacteria</taxon>
        <taxon>Pseudomonadati</taxon>
        <taxon>Bacteroidota</taxon>
        <taxon>Flavobacteriia</taxon>
        <taxon>Flavobacteriales</taxon>
        <taxon>Flavobacteriaceae</taxon>
        <taxon>Mesonia</taxon>
    </lineage>
</organism>
<dbReference type="AlphaFoldDB" id="A0A840EP47"/>
<comment type="caution">
    <text evidence="2">The sequence shown here is derived from an EMBL/GenBank/DDBJ whole genome shotgun (WGS) entry which is preliminary data.</text>
</comment>
<dbReference type="Proteomes" id="UP000553034">
    <property type="component" value="Unassembled WGS sequence"/>
</dbReference>
<feature type="transmembrane region" description="Helical" evidence="1">
    <location>
        <begin position="53"/>
        <end position="77"/>
    </location>
</feature>
<dbReference type="InterPro" id="IPR007165">
    <property type="entry name" value="Phage_holin_4_2"/>
</dbReference>
<protein>
    <submittedName>
        <fullName evidence="2">Putative membrane protein</fullName>
    </submittedName>
</protein>
<gene>
    <name evidence="2" type="ORF">GGR32_001030</name>
</gene>
<proteinExistence type="predicted"/>
<keyword evidence="1" id="KW-0472">Membrane</keyword>
<evidence type="ECO:0000313" key="2">
    <source>
        <dbReference type="EMBL" id="MBB4118750.1"/>
    </source>
</evidence>
<evidence type="ECO:0000313" key="3">
    <source>
        <dbReference type="Proteomes" id="UP000553034"/>
    </source>
</evidence>
<sequence length="116" mass="12884">MKLILKILITAFIVVALANLLPGVAIKSYWTGIGVAIVLGIMNALVKPVLIIFTLPVTIITFGLFLLVINAAIILMTTGLISGFYVDNFWWALLFSLLLSFFQAALFSIFERDREY</sequence>
<dbReference type="PANTHER" id="PTHR37309">
    <property type="entry name" value="SLR0284 PROTEIN"/>
    <property type="match status" value="1"/>
</dbReference>
<dbReference type="RefSeq" id="WP_183477110.1">
    <property type="nucleotide sequence ID" value="NZ_JACIFO010000003.1"/>
</dbReference>
<dbReference type="PANTHER" id="PTHR37309:SF1">
    <property type="entry name" value="SLR0284 PROTEIN"/>
    <property type="match status" value="1"/>
</dbReference>
<keyword evidence="3" id="KW-1185">Reference proteome</keyword>
<feature type="transmembrane region" description="Helical" evidence="1">
    <location>
        <begin position="89"/>
        <end position="110"/>
    </location>
</feature>
<dbReference type="EMBL" id="JACIFO010000003">
    <property type="protein sequence ID" value="MBB4118750.1"/>
    <property type="molecule type" value="Genomic_DNA"/>
</dbReference>
<name>A0A840EP47_9FLAO</name>